<sequence length="873" mass="95520">MRMDVNARALRVEGAALPQWQGQPALLPVRLEGREGVNRLFEYRLLLKTPDSRSFSPFLAANFKLNEFVGRELTVHIELEGSGTYVVGAVGSETGSLGAGTREITGLVDSARFVKIAGRHAFYEFVLRPWLHLATRTSDCKIFHNKTVVEILDEVLADYSFPAEKRFGTQYPERETQTQLNETDADFLMRLCQEWGINFHFEHSEGKHRLVLSDNNGAFVESPSEAYRELRFHDGRNQIDEEFVTEFTVTDTLTSGSYESRDFDYTRPRALLAARVRSPRDTGQSGQDIFRWRADDGSDYSQPNAGRLADANQTESQGELLAHLRMEAMRQHGLRAQGAGELRGLLPGHTFRLKGHPQELANGDYVAIDTELLIEDVAAVSQMTSSAAPTAQGAQGDGAAAQQWRVQLRFEAQPARQPLRPEFSIPKPRQHSPETALVVGASDSQGVPNNIYTDEFGRVKIQFHWDRYGEKDHRSSCWVRVSSEWAGNQAGAMHLPRVGQEVIVSFLGGDPDLPMVTGRVFNQHNLPPWELPGQQALSGFRSRELKPGGGNSAAGRSNHLIFDDTSGSIQAQLKSDHQHSQLSLGDISRIENNAGRQEPRGEGFELRSDGHGAVRAKAGMLLTTEARERARNHTTDMGETVHRLERAHDHHETLAALARHHHAQEDNTDQAEVAGQLNAQNQTIKGTAGADSASTGFPELAAPHLVLASAAGIGATAAGTLQLAAGQHIAATSAGHTSLSSAKSLLGSAMDAIRLFAQNLGIRIVAAKGPVQVQAQDDNIELIAQKGVEVTSTTDWTRIKAEKGISLEVEGTRFEITRKGVQIWTTGVSHVWAGDHQTFGPKSAAPLLPELPRSVCIPCMLKAAKAGSAITRF</sequence>
<dbReference type="Pfam" id="PF05954">
    <property type="entry name" value="Phage_GPD"/>
    <property type="match status" value="1"/>
</dbReference>
<accession>A0ABT9SFE6</accession>
<reference evidence="8 9" key="1">
    <citation type="submission" date="2023-07" db="EMBL/GenBank/DDBJ databases">
        <title>Sorghum-associated microbial communities from plants grown in Nebraska, USA.</title>
        <authorList>
            <person name="Schachtman D."/>
        </authorList>
    </citation>
    <scope>NUCLEOTIDE SEQUENCE [LARGE SCALE GENOMIC DNA]</scope>
    <source>
        <strain evidence="8 9">DS1607</strain>
    </source>
</reference>
<keyword evidence="3" id="KW-0964">Secreted</keyword>
<dbReference type="Gene3D" id="4.10.220.110">
    <property type="match status" value="1"/>
</dbReference>
<dbReference type="InterPro" id="IPR028244">
    <property type="entry name" value="T6SS_Rhs_Vgr_dom"/>
</dbReference>
<evidence type="ECO:0000259" key="7">
    <source>
        <dbReference type="Pfam" id="PF13296"/>
    </source>
</evidence>
<organism evidence="8 9">
    <name type="scientific">Variovorax ginsengisoli</name>
    <dbReference type="NCBI Taxonomy" id="363844"/>
    <lineage>
        <taxon>Bacteria</taxon>
        <taxon>Pseudomonadati</taxon>
        <taxon>Pseudomonadota</taxon>
        <taxon>Betaproteobacteria</taxon>
        <taxon>Burkholderiales</taxon>
        <taxon>Comamonadaceae</taxon>
        <taxon>Variovorax</taxon>
    </lineage>
</organism>
<evidence type="ECO:0000256" key="2">
    <source>
        <dbReference type="ARBA" id="ARBA00005558"/>
    </source>
</evidence>
<dbReference type="SUPFAM" id="SSF69279">
    <property type="entry name" value="Phage tail proteins"/>
    <property type="match status" value="2"/>
</dbReference>
<dbReference type="PANTHER" id="PTHR32305:SF15">
    <property type="entry name" value="PROTEIN RHSA-RELATED"/>
    <property type="match status" value="1"/>
</dbReference>
<dbReference type="Pfam" id="PF10106">
    <property type="entry name" value="DUF2345"/>
    <property type="match status" value="1"/>
</dbReference>
<evidence type="ECO:0000256" key="4">
    <source>
        <dbReference type="SAM" id="MobiDB-lite"/>
    </source>
</evidence>
<dbReference type="InterPro" id="IPR018769">
    <property type="entry name" value="VgrG2_DUF2345"/>
</dbReference>
<evidence type="ECO:0000313" key="8">
    <source>
        <dbReference type="EMBL" id="MDP9902506.1"/>
    </source>
</evidence>
<comment type="caution">
    <text evidence="8">The sequence shown here is derived from an EMBL/GenBank/DDBJ whole genome shotgun (WGS) entry which is preliminary data.</text>
</comment>
<dbReference type="Pfam" id="PF04717">
    <property type="entry name" value="Phage_base_V"/>
    <property type="match status" value="1"/>
</dbReference>
<dbReference type="NCBIfam" id="TIGR03361">
    <property type="entry name" value="VI_Rhs_Vgr"/>
    <property type="match status" value="1"/>
</dbReference>
<comment type="similarity">
    <text evidence="2">Belongs to the VgrG protein family.</text>
</comment>
<evidence type="ECO:0000259" key="6">
    <source>
        <dbReference type="Pfam" id="PF10106"/>
    </source>
</evidence>
<gene>
    <name evidence="8" type="ORF">J2W36_004783</name>
</gene>
<dbReference type="Gene3D" id="2.40.50.230">
    <property type="entry name" value="Gp5 N-terminal domain"/>
    <property type="match status" value="1"/>
</dbReference>
<feature type="region of interest" description="Disordered" evidence="4">
    <location>
        <begin position="541"/>
        <end position="560"/>
    </location>
</feature>
<evidence type="ECO:0000259" key="5">
    <source>
        <dbReference type="Pfam" id="PF04717"/>
    </source>
</evidence>
<dbReference type="Gene3D" id="3.55.50.10">
    <property type="entry name" value="Baseplate protein-like domains"/>
    <property type="match status" value="1"/>
</dbReference>
<dbReference type="Gene3D" id="2.30.110.50">
    <property type="match status" value="1"/>
</dbReference>
<feature type="domain" description="Putative type VI secretion system Rhs element associated Vgr" evidence="7">
    <location>
        <begin position="554"/>
        <end position="658"/>
    </location>
</feature>
<dbReference type="Proteomes" id="UP001226867">
    <property type="component" value="Unassembled WGS sequence"/>
</dbReference>
<dbReference type="InterPro" id="IPR006533">
    <property type="entry name" value="T6SS_Vgr_RhsGE"/>
</dbReference>
<feature type="domain" description="Gp5/Type VI secretion system Vgr protein OB-fold" evidence="5">
    <location>
        <begin position="452"/>
        <end position="521"/>
    </location>
</feature>
<dbReference type="InterPro" id="IPR037026">
    <property type="entry name" value="Vgr_OB-fold_dom_sf"/>
</dbReference>
<evidence type="ECO:0000256" key="3">
    <source>
        <dbReference type="ARBA" id="ARBA00022525"/>
    </source>
</evidence>
<dbReference type="InterPro" id="IPR050708">
    <property type="entry name" value="T6SS_VgrG/RHS"/>
</dbReference>
<dbReference type="NCBIfam" id="TIGR01646">
    <property type="entry name" value="vgr_GE"/>
    <property type="match status" value="1"/>
</dbReference>
<dbReference type="PANTHER" id="PTHR32305">
    <property type="match status" value="1"/>
</dbReference>
<dbReference type="InterPro" id="IPR006531">
    <property type="entry name" value="Gp5/Vgr_OB"/>
</dbReference>
<comment type="subcellular location">
    <subcellularLocation>
        <location evidence="1">Secreted</location>
    </subcellularLocation>
</comment>
<dbReference type="RefSeq" id="WP_307692243.1">
    <property type="nucleotide sequence ID" value="NZ_JAUSRO010000019.1"/>
</dbReference>
<dbReference type="InterPro" id="IPR017847">
    <property type="entry name" value="T6SS_RhsGE_Vgr_subset"/>
</dbReference>
<keyword evidence="9" id="KW-1185">Reference proteome</keyword>
<protein>
    <submittedName>
        <fullName evidence="8">Type VI secretion system secreted protein VgrG</fullName>
    </submittedName>
</protein>
<feature type="domain" description="DUF2345" evidence="6">
    <location>
        <begin position="695"/>
        <end position="842"/>
    </location>
</feature>
<dbReference type="Pfam" id="PF13296">
    <property type="entry name" value="T6SS_Vgr"/>
    <property type="match status" value="1"/>
</dbReference>
<dbReference type="EMBL" id="JAUSRO010000019">
    <property type="protein sequence ID" value="MDP9902506.1"/>
    <property type="molecule type" value="Genomic_DNA"/>
</dbReference>
<proteinExistence type="inferred from homology"/>
<name>A0ABT9SFE6_9BURK</name>
<evidence type="ECO:0000313" key="9">
    <source>
        <dbReference type="Proteomes" id="UP001226867"/>
    </source>
</evidence>
<dbReference type="SUPFAM" id="SSF69255">
    <property type="entry name" value="gp5 N-terminal domain-like"/>
    <property type="match status" value="1"/>
</dbReference>
<dbReference type="SUPFAM" id="SSF69349">
    <property type="entry name" value="Phage fibre proteins"/>
    <property type="match status" value="1"/>
</dbReference>
<evidence type="ECO:0000256" key="1">
    <source>
        <dbReference type="ARBA" id="ARBA00004613"/>
    </source>
</evidence>